<keyword evidence="2" id="KW-1185">Reference proteome</keyword>
<evidence type="ECO:0000313" key="1">
    <source>
        <dbReference type="EMBL" id="KZT25770.1"/>
    </source>
</evidence>
<dbReference type="STRING" id="1314782.A0A165SW85"/>
<evidence type="ECO:0000313" key="2">
    <source>
        <dbReference type="Proteomes" id="UP000076761"/>
    </source>
</evidence>
<dbReference type="AlphaFoldDB" id="A0A165SW85"/>
<sequence>MLSPNCPEIPEGEWSNVLSGHAVDLDKVFSGIHAVNRENVTIRCIGDIRLEHQDMVPVHKVSNAHQWSNAWQCTI</sequence>
<proteinExistence type="predicted"/>
<protein>
    <submittedName>
        <fullName evidence="1">Uncharacterized protein</fullName>
    </submittedName>
</protein>
<name>A0A165SW85_9AGAM</name>
<accession>A0A165SW85</accession>
<organism evidence="1 2">
    <name type="scientific">Neolentinus lepideus HHB14362 ss-1</name>
    <dbReference type="NCBI Taxonomy" id="1314782"/>
    <lineage>
        <taxon>Eukaryota</taxon>
        <taxon>Fungi</taxon>
        <taxon>Dikarya</taxon>
        <taxon>Basidiomycota</taxon>
        <taxon>Agaricomycotina</taxon>
        <taxon>Agaricomycetes</taxon>
        <taxon>Gloeophyllales</taxon>
        <taxon>Gloeophyllaceae</taxon>
        <taxon>Neolentinus</taxon>
    </lineage>
</organism>
<dbReference type="EMBL" id="KV425570">
    <property type="protein sequence ID" value="KZT25770.1"/>
    <property type="molecule type" value="Genomic_DNA"/>
</dbReference>
<dbReference type="Proteomes" id="UP000076761">
    <property type="component" value="Unassembled WGS sequence"/>
</dbReference>
<gene>
    <name evidence="1" type="ORF">NEOLEDRAFT_1064689</name>
</gene>
<dbReference type="InParanoid" id="A0A165SW85"/>
<reference evidence="1 2" key="1">
    <citation type="journal article" date="2016" name="Mol. Biol. Evol.">
        <title>Comparative Genomics of Early-Diverging Mushroom-Forming Fungi Provides Insights into the Origins of Lignocellulose Decay Capabilities.</title>
        <authorList>
            <person name="Nagy L.G."/>
            <person name="Riley R."/>
            <person name="Tritt A."/>
            <person name="Adam C."/>
            <person name="Daum C."/>
            <person name="Floudas D."/>
            <person name="Sun H."/>
            <person name="Yadav J.S."/>
            <person name="Pangilinan J."/>
            <person name="Larsson K.H."/>
            <person name="Matsuura K."/>
            <person name="Barry K."/>
            <person name="Labutti K."/>
            <person name="Kuo R."/>
            <person name="Ohm R.A."/>
            <person name="Bhattacharya S.S."/>
            <person name="Shirouzu T."/>
            <person name="Yoshinaga Y."/>
            <person name="Martin F.M."/>
            <person name="Grigoriev I.V."/>
            <person name="Hibbett D.S."/>
        </authorList>
    </citation>
    <scope>NUCLEOTIDE SEQUENCE [LARGE SCALE GENOMIC DNA]</scope>
    <source>
        <strain evidence="1 2">HHB14362 ss-1</strain>
    </source>
</reference>
<dbReference type="OrthoDB" id="2355984at2759"/>